<feature type="active site" description="For GATase activity" evidence="8">
    <location>
        <position position="2"/>
    </location>
</feature>
<dbReference type="Proteomes" id="UP000249739">
    <property type="component" value="Unassembled WGS sequence"/>
</dbReference>
<dbReference type="InterPro" id="IPR033738">
    <property type="entry name" value="AsnB_N"/>
</dbReference>
<dbReference type="InterPro" id="IPR006426">
    <property type="entry name" value="Asn_synth_AEB"/>
</dbReference>
<dbReference type="InterPro" id="IPR001962">
    <property type="entry name" value="Asn_synthase"/>
</dbReference>
<feature type="binding site" evidence="9">
    <location>
        <position position="99"/>
    </location>
    <ligand>
        <name>L-glutamine</name>
        <dbReference type="ChEBI" id="CHEBI:58359"/>
    </ligand>
</feature>
<keyword evidence="4 9" id="KW-0547">Nucleotide-binding</keyword>
<dbReference type="InterPro" id="IPR029055">
    <property type="entry name" value="Ntn_hydrolases_N"/>
</dbReference>
<dbReference type="PANTHER" id="PTHR43284">
    <property type="entry name" value="ASPARAGINE SYNTHETASE (GLUTAMINE-HYDROLYZING)"/>
    <property type="match status" value="1"/>
</dbReference>
<dbReference type="GO" id="GO:0005524">
    <property type="term" value="F:ATP binding"/>
    <property type="evidence" value="ECO:0007669"/>
    <property type="project" value="UniProtKB-KW"/>
</dbReference>
<dbReference type="Gene3D" id="3.40.50.620">
    <property type="entry name" value="HUPs"/>
    <property type="match status" value="2"/>
</dbReference>
<feature type="domain" description="Glutamine amidotransferase type-2" evidence="11">
    <location>
        <begin position="2"/>
        <end position="213"/>
    </location>
</feature>
<dbReference type="GO" id="GO:0004066">
    <property type="term" value="F:asparagine synthase (glutamine-hydrolyzing) activity"/>
    <property type="evidence" value="ECO:0007669"/>
    <property type="project" value="UniProtKB-EC"/>
</dbReference>
<evidence type="ECO:0000256" key="2">
    <source>
        <dbReference type="ARBA" id="ARBA00005752"/>
    </source>
</evidence>
<dbReference type="PANTHER" id="PTHR43284:SF1">
    <property type="entry name" value="ASPARAGINE SYNTHETASE"/>
    <property type="match status" value="1"/>
</dbReference>
<evidence type="ECO:0000256" key="3">
    <source>
        <dbReference type="ARBA" id="ARBA00012737"/>
    </source>
</evidence>
<dbReference type="PROSITE" id="PS51278">
    <property type="entry name" value="GATASE_TYPE_2"/>
    <property type="match status" value="1"/>
</dbReference>
<dbReference type="EC" id="6.3.5.4" evidence="3"/>
<gene>
    <name evidence="12" type="primary">asnB</name>
    <name evidence="12" type="ORF">DI586_07510</name>
</gene>
<dbReference type="SUPFAM" id="SSF52402">
    <property type="entry name" value="Adenine nucleotide alpha hydrolases-like"/>
    <property type="match status" value="1"/>
</dbReference>
<dbReference type="SUPFAM" id="SSF56235">
    <property type="entry name" value="N-terminal nucleophile aminohydrolases (Ntn hydrolases)"/>
    <property type="match status" value="1"/>
</dbReference>
<evidence type="ECO:0000256" key="9">
    <source>
        <dbReference type="PIRSR" id="PIRSR001589-2"/>
    </source>
</evidence>
<dbReference type="Pfam" id="PF00733">
    <property type="entry name" value="Asn_synthase"/>
    <property type="match status" value="1"/>
</dbReference>
<comment type="pathway">
    <text evidence="1">Amino-acid biosynthesis; L-asparagine biosynthesis; L-asparagine from L-aspartate (L-Gln route): step 1/1.</text>
</comment>
<evidence type="ECO:0000313" key="13">
    <source>
        <dbReference type="Proteomes" id="UP000249739"/>
    </source>
</evidence>
<dbReference type="InterPro" id="IPR014729">
    <property type="entry name" value="Rossmann-like_a/b/a_fold"/>
</dbReference>
<dbReference type="Gene3D" id="3.60.20.10">
    <property type="entry name" value="Glutamine Phosphoribosylpyrophosphate, subunit 1, domain 1"/>
    <property type="match status" value="1"/>
</dbReference>
<comment type="similarity">
    <text evidence="2">Belongs to the asparagine synthetase family.</text>
</comment>
<dbReference type="GO" id="GO:0005829">
    <property type="term" value="C:cytosol"/>
    <property type="evidence" value="ECO:0007669"/>
    <property type="project" value="TreeGrafter"/>
</dbReference>
<dbReference type="PIRSF" id="PIRSF001589">
    <property type="entry name" value="Asn_synthetase_glu-h"/>
    <property type="match status" value="1"/>
</dbReference>
<keyword evidence="8" id="KW-0028">Amino-acid biosynthesis</keyword>
<feature type="site" description="Important for beta-aspartyl-AMP intermediate formation" evidence="10">
    <location>
        <position position="367"/>
    </location>
</feature>
<evidence type="ECO:0000256" key="4">
    <source>
        <dbReference type="ARBA" id="ARBA00022741"/>
    </source>
</evidence>
<comment type="catalytic activity">
    <reaction evidence="7">
        <text>L-aspartate + L-glutamine + ATP + H2O = L-asparagine + L-glutamate + AMP + diphosphate + H(+)</text>
        <dbReference type="Rhea" id="RHEA:12228"/>
        <dbReference type="ChEBI" id="CHEBI:15377"/>
        <dbReference type="ChEBI" id="CHEBI:15378"/>
        <dbReference type="ChEBI" id="CHEBI:29985"/>
        <dbReference type="ChEBI" id="CHEBI:29991"/>
        <dbReference type="ChEBI" id="CHEBI:30616"/>
        <dbReference type="ChEBI" id="CHEBI:33019"/>
        <dbReference type="ChEBI" id="CHEBI:58048"/>
        <dbReference type="ChEBI" id="CHEBI:58359"/>
        <dbReference type="ChEBI" id="CHEBI:456215"/>
        <dbReference type="EC" id="6.3.5.4"/>
    </reaction>
</comment>
<evidence type="ECO:0000256" key="10">
    <source>
        <dbReference type="PIRSR" id="PIRSR001589-3"/>
    </source>
</evidence>
<dbReference type="AlphaFoldDB" id="A0A2W5FGU7"/>
<evidence type="ECO:0000256" key="5">
    <source>
        <dbReference type="ARBA" id="ARBA00022840"/>
    </source>
</evidence>
<evidence type="ECO:0000313" key="12">
    <source>
        <dbReference type="EMBL" id="PZP55235.1"/>
    </source>
</evidence>
<evidence type="ECO:0000256" key="8">
    <source>
        <dbReference type="PIRSR" id="PIRSR001589-1"/>
    </source>
</evidence>
<dbReference type="CDD" id="cd00712">
    <property type="entry name" value="AsnB"/>
    <property type="match status" value="1"/>
</dbReference>
<proteinExistence type="inferred from homology"/>
<protein>
    <recommendedName>
        <fullName evidence="3">asparagine synthase (glutamine-hydrolyzing)</fullName>
        <ecNumber evidence="3">6.3.5.4</ecNumber>
    </recommendedName>
</protein>
<dbReference type="InterPro" id="IPR017932">
    <property type="entry name" value="GATase_2_dom"/>
</dbReference>
<dbReference type="InterPro" id="IPR051786">
    <property type="entry name" value="ASN_synthetase/amidase"/>
</dbReference>
<dbReference type="NCBIfam" id="TIGR01536">
    <property type="entry name" value="asn_synth_AEB"/>
    <property type="match status" value="1"/>
</dbReference>
<dbReference type="CDD" id="cd01991">
    <property type="entry name" value="Asn_synthase_B_C"/>
    <property type="match status" value="1"/>
</dbReference>
<evidence type="ECO:0000256" key="1">
    <source>
        <dbReference type="ARBA" id="ARBA00005187"/>
    </source>
</evidence>
<dbReference type="EMBL" id="QFOT01000080">
    <property type="protein sequence ID" value="PZP55235.1"/>
    <property type="molecule type" value="Genomic_DNA"/>
</dbReference>
<evidence type="ECO:0000259" key="11">
    <source>
        <dbReference type="PROSITE" id="PS51278"/>
    </source>
</evidence>
<reference evidence="12 13" key="1">
    <citation type="submission" date="2017-08" db="EMBL/GenBank/DDBJ databases">
        <title>Infants hospitalized years apart are colonized by the same room-sourced microbial strains.</title>
        <authorList>
            <person name="Brooks B."/>
            <person name="Olm M.R."/>
            <person name="Firek B.A."/>
            <person name="Baker R."/>
            <person name="Thomas B.C."/>
            <person name="Morowitz M.J."/>
            <person name="Banfield J.F."/>
        </authorList>
    </citation>
    <scope>NUCLEOTIDE SEQUENCE [LARGE SCALE GENOMIC DNA]</scope>
    <source>
        <strain evidence="12">S2_006_000_R2_64</strain>
    </source>
</reference>
<keyword evidence="8" id="KW-0061">Asparagine biosynthesis</keyword>
<feature type="binding site" evidence="9">
    <location>
        <position position="293"/>
    </location>
    <ligand>
        <name>ATP</name>
        <dbReference type="ChEBI" id="CHEBI:30616"/>
    </ligand>
</feature>
<evidence type="ECO:0000256" key="6">
    <source>
        <dbReference type="ARBA" id="ARBA00022962"/>
    </source>
</evidence>
<dbReference type="Pfam" id="PF13537">
    <property type="entry name" value="GATase_7"/>
    <property type="match status" value="1"/>
</dbReference>
<comment type="caution">
    <text evidence="12">The sequence shown here is derived from an EMBL/GenBank/DDBJ whole genome shotgun (WGS) entry which is preliminary data.</text>
</comment>
<organism evidence="12 13">
    <name type="scientific">Micavibrio aeruginosavorus</name>
    <dbReference type="NCBI Taxonomy" id="349221"/>
    <lineage>
        <taxon>Bacteria</taxon>
        <taxon>Pseudomonadati</taxon>
        <taxon>Bdellovibrionota</taxon>
        <taxon>Bdellovibrionia</taxon>
        <taxon>Bdellovibrionales</taxon>
        <taxon>Pseudobdellovibrionaceae</taxon>
        <taxon>Micavibrio</taxon>
    </lineage>
</organism>
<name>A0A2W5FGU7_9BACT</name>
<keyword evidence="5 9" id="KW-0067">ATP-binding</keyword>
<evidence type="ECO:0000256" key="7">
    <source>
        <dbReference type="ARBA" id="ARBA00048741"/>
    </source>
</evidence>
<accession>A0A2W5FGU7</accession>
<dbReference type="GO" id="GO:0006529">
    <property type="term" value="P:asparagine biosynthetic process"/>
    <property type="evidence" value="ECO:0007669"/>
    <property type="project" value="UniProtKB-KW"/>
</dbReference>
<keyword evidence="6 8" id="KW-0315">Glutamine amidotransferase</keyword>
<sequence length="628" mass="70429">MCGIAGWLNFSGNTDLGILKSMNSGIAHRGPDADDVWQDGPIGLCHRRLAIIDLSPTNDQPLHDMSGRYTIVFNGEIYNYIELRAELEAKGAIFKTQGDTEVVLESYKQWGYECLNRFIGMFAFAIWDRAEKTLFLARDPIGKKPMFYSMLGGNGFAFASEPSGLLGNPEADRSRNESSMRKFLVLGYTTGTETVWRGISRLLPAHAMVVTAGGSVKTWCYKDLIKSYENKRRFTSIEEASYEFNKILDDATKIRCRSDVPYGLFLSGGLDSNSVLASMVKAIGAGQTKTFSIGFQEAEYDESSLAARSAKHFGTHHTTFRLDPAALDLDKILSKMGQEPLADVSFIPTYMLSQETRKHVKMVLTGDGGDELFAGYPTYVANRMRRGANWALPDAAWKKIYTIADENLPAGQKRMSLSFKLRQFLRGMSLDEDRAHFSWRLTMADTAWQNLFSPEFAEGFSWEEVYADFAPHFEKAKHLSSLDRALYVDTKTWLVDSVMVKADRATMANSLEARAPLLDIRMVDFAASLPDHLKLDFMNVKKKMIRAAQKDRLPEFLFTEKKRGFSVPVSRWMGGSLAGFARDAIANSGGVFDSAKLENFYQDHINGRRENGLALFHTIILSKWMSGS</sequence>